<dbReference type="Proteomes" id="UP001254257">
    <property type="component" value="Unassembled WGS sequence"/>
</dbReference>
<dbReference type="Gene3D" id="3.30.9.10">
    <property type="entry name" value="D-Amino Acid Oxidase, subunit A, domain 2"/>
    <property type="match status" value="1"/>
</dbReference>
<keyword evidence="4" id="KW-1185">Reference proteome</keyword>
<dbReference type="PANTHER" id="PTHR13847:SF201">
    <property type="entry name" value="PUTATIBE OXIDOREDUCTASE"/>
    <property type="match status" value="1"/>
</dbReference>
<dbReference type="GO" id="GO:0016491">
    <property type="term" value="F:oxidoreductase activity"/>
    <property type="evidence" value="ECO:0007669"/>
    <property type="project" value="UniProtKB-KW"/>
</dbReference>
<evidence type="ECO:0000313" key="4">
    <source>
        <dbReference type="Proteomes" id="UP001254257"/>
    </source>
</evidence>
<dbReference type="Pfam" id="PF01266">
    <property type="entry name" value="DAO"/>
    <property type="match status" value="1"/>
</dbReference>
<accession>A0ABU3S4X3</accession>
<reference evidence="3 4" key="1">
    <citation type="submission" date="2023-09" db="EMBL/GenBank/DDBJ databases">
        <title>Whole genome shotgun sequencing (WGS) of Bosea sp. ZW T0_25, isolated from stored onions (Allium cepa).</title>
        <authorList>
            <person name="Stoll D.A."/>
            <person name="Huch M."/>
        </authorList>
    </citation>
    <scope>NUCLEOTIDE SEQUENCE [LARGE SCALE GENOMIC DNA]</scope>
    <source>
        <strain evidence="3 4">ZW T0_25</strain>
    </source>
</reference>
<evidence type="ECO:0000259" key="2">
    <source>
        <dbReference type="Pfam" id="PF01266"/>
    </source>
</evidence>
<evidence type="ECO:0000256" key="1">
    <source>
        <dbReference type="ARBA" id="ARBA00023002"/>
    </source>
</evidence>
<gene>
    <name evidence="3" type="ORF">RKE40_07705</name>
</gene>
<proteinExistence type="predicted"/>
<dbReference type="PANTHER" id="PTHR13847">
    <property type="entry name" value="SARCOSINE DEHYDROGENASE-RELATED"/>
    <property type="match status" value="1"/>
</dbReference>
<dbReference type="EC" id="1.-.-.-" evidence="3"/>
<dbReference type="InterPro" id="IPR036188">
    <property type="entry name" value="FAD/NAD-bd_sf"/>
</dbReference>
<feature type="domain" description="FAD dependent oxidoreductase" evidence="2">
    <location>
        <begin position="35"/>
        <end position="384"/>
    </location>
</feature>
<evidence type="ECO:0000313" key="3">
    <source>
        <dbReference type="EMBL" id="MDU0339761.1"/>
    </source>
</evidence>
<sequence>MLTKKRDLRTGRSVWQEKRAPSVPGWELASDADADVVVIGAGISGAMVADALSEAGLGVLIVDRRGPVRGSTVASTALLQYEIDQPLTKLSRQIGEEAAIRAWRRSRLALDGLGARIRALSLAPMRKRDSLYLAGNLLDAEALSREGEARRLAGFETAFLGTAALKERFGIGRGAALLGYDNLEVDPRALAAAFLRIAIARGARLASPVEIVDIDARPRSVVLRTKAGARISSRHVVFCTGYEIPFGHEPKGHQAISTWAIATIPQPRRLWPERCFIWEASEPYLYLRTTPDGRVICGGEDEDFVDEEARDRLIEAKTATLQKKLAKLLPGLDTRADFAWAGTFGASTTGLPTIGEMPGLKNCWAVMGFGGNGITYSRIGAEIVRAGLTGKGDPDAELYAYRA</sequence>
<name>A0ABU3S4X3_9HYPH</name>
<dbReference type="InterPro" id="IPR006076">
    <property type="entry name" value="FAD-dep_OxRdtase"/>
</dbReference>
<comment type="caution">
    <text evidence="3">The sequence shown here is derived from an EMBL/GenBank/DDBJ whole genome shotgun (WGS) entry which is preliminary data.</text>
</comment>
<dbReference type="Gene3D" id="3.50.50.60">
    <property type="entry name" value="FAD/NAD(P)-binding domain"/>
    <property type="match status" value="1"/>
</dbReference>
<organism evidence="3 4">
    <name type="scientific">Bosea rubneri</name>
    <dbReference type="NCBI Taxonomy" id="3075434"/>
    <lineage>
        <taxon>Bacteria</taxon>
        <taxon>Pseudomonadati</taxon>
        <taxon>Pseudomonadota</taxon>
        <taxon>Alphaproteobacteria</taxon>
        <taxon>Hyphomicrobiales</taxon>
        <taxon>Boseaceae</taxon>
        <taxon>Bosea</taxon>
    </lineage>
</organism>
<protein>
    <submittedName>
        <fullName evidence="3">FAD-binding oxidoreductase</fullName>
        <ecNumber evidence="3">1.-.-.-</ecNumber>
    </submittedName>
</protein>
<dbReference type="SUPFAM" id="SSF51905">
    <property type="entry name" value="FAD/NAD(P)-binding domain"/>
    <property type="match status" value="1"/>
</dbReference>
<dbReference type="EMBL" id="JAWDID010000008">
    <property type="protein sequence ID" value="MDU0339761.1"/>
    <property type="molecule type" value="Genomic_DNA"/>
</dbReference>
<keyword evidence="1 3" id="KW-0560">Oxidoreductase</keyword>
<dbReference type="RefSeq" id="WP_316017648.1">
    <property type="nucleotide sequence ID" value="NZ_JAWDID010000008.1"/>
</dbReference>